<keyword evidence="5 9" id="KW-0865">Zymogen</keyword>
<keyword evidence="16" id="KW-1185">Reference proteome</keyword>
<keyword evidence="8 9" id="KW-0670">Pyruvate</keyword>
<sequence>MLRQMFKSKIHRATVTQADLHYVGSVTIDAELLDAADLLPGELVHIVDVTNGARLETYVIEGERGSGVVGINGAAAHLVHPGDLVIIISYAQVTDAEARTLQPRVVHVDHDNRVVALGADPSEPVPGSAQERSPQAVPA</sequence>
<dbReference type="PANTHER" id="PTHR21012:SF0">
    <property type="entry name" value="ASPARTATE 1-DECARBOXYLASE"/>
    <property type="match status" value="1"/>
</dbReference>
<evidence type="ECO:0000256" key="13">
    <source>
        <dbReference type="PIRSR" id="PIRSR006246-5"/>
    </source>
</evidence>
<comment type="PTM">
    <text evidence="9 12">Is synthesized initially as an inactive proenzyme, which is activated by self-cleavage at a specific serine bond to produce a beta-subunit with a hydroxyl group at its C-terminus and an alpha-subunit with a pyruvoyl group at its N-terminus.</text>
</comment>
<comment type="function">
    <text evidence="9">Catalyzes the pyruvoyl-dependent decarboxylation of aspartate to produce beta-alanine.</text>
</comment>
<comment type="similarity">
    <text evidence="9">Belongs to the PanD family.</text>
</comment>
<dbReference type="NCBIfam" id="TIGR00223">
    <property type="entry name" value="panD"/>
    <property type="match status" value="1"/>
</dbReference>
<dbReference type="Gene3D" id="2.40.40.20">
    <property type="match status" value="1"/>
</dbReference>
<dbReference type="HAMAP" id="MF_00446">
    <property type="entry name" value="PanD"/>
    <property type="match status" value="1"/>
</dbReference>
<evidence type="ECO:0000256" key="11">
    <source>
        <dbReference type="PIRSR" id="PIRSR006246-2"/>
    </source>
</evidence>
<evidence type="ECO:0000256" key="6">
    <source>
        <dbReference type="ARBA" id="ARBA00023239"/>
    </source>
</evidence>
<comment type="cofactor">
    <cofactor evidence="9 10">
        <name>pyruvate</name>
        <dbReference type="ChEBI" id="CHEBI:15361"/>
    </cofactor>
    <text evidence="9 10">Binds 1 pyruvoyl group covalently per subunit.</text>
</comment>
<dbReference type="GO" id="GO:0015940">
    <property type="term" value="P:pantothenate biosynthetic process"/>
    <property type="evidence" value="ECO:0007669"/>
    <property type="project" value="UniProtKB-UniRule"/>
</dbReference>
<evidence type="ECO:0000256" key="7">
    <source>
        <dbReference type="ARBA" id="ARBA00023270"/>
    </source>
</evidence>
<keyword evidence="4 9" id="KW-0068">Autocatalytic cleavage</keyword>
<keyword evidence="7 9" id="KW-0704">Schiff base</keyword>
<organism evidence="15 16">
    <name type="scientific">Streptomyces brasiliensis</name>
    <dbReference type="NCBI Taxonomy" id="1954"/>
    <lineage>
        <taxon>Bacteria</taxon>
        <taxon>Bacillati</taxon>
        <taxon>Actinomycetota</taxon>
        <taxon>Actinomycetes</taxon>
        <taxon>Kitasatosporales</taxon>
        <taxon>Streptomycetaceae</taxon>
        <taxon>Streptomyces</taxon>
    </lineage>
</organism>
<dbReference type="GO" id="GO:0006523">
    <property type="term" value="P:alanine biosynthetic process"/>
    <property type="evidence" value="ECO:0007669"/>
    <property type="project" value="InterPro"/>
</dbReference>
<protein>
    <recommendedName>
        <fullName evidence="9">Aspartate 1-decarboxylase</fullName>
        <ecNumber evidence="9">4.1.1.11</ecNumber>
    </recommendedName>
    <alternativeName>
        <fullName evidence="9">Aspartate alpha-decarboxylase</fullName>
    </alternativeName>
    <component>
        <recommendedName>
            <fullName evidence="9">Aspartate 1-decarboxylase beta chain</fullName>
        </recommendedName>
    </component>
    <component>
        <recommendedName>
            <fullName evidence="9">Aspartate 1-decarboxylase alpha chain</fullName>
        </recommendedName>
    </component>
</protein>
<reference evidence="15" key="2">
    <citation type="submission" date="2020-09" db="EMBL/GenBank/DDBJ databases">
        <authorList>
            <person name="Sun Q."/>
            <person name="Ohkuma M."/>
        </authorList>
    </citation>
    <scope>NUCLEOTIDE SEQUENCE</scope>
    <source>
        <strain evidence="15">JCM 3086</strain>
    </source>
</reference>
<feature type="chain" id="PRO_5038184713" description="Aspartate 1-decarboxylase alpha chain" evidence="9 13">
    <location>
        <begin position="25"/>
        <end position="139"/>
    </location>
</feature>
<dbReference type="CDD" id="cd06919">
    <property type="entry name" value="Asp_decarbox"/>
    <property type="match status" value="1"/>
</dbReference>
<keyword evidence="2 9" id="KW-0566">Pantothenate biosynthesis</keyword>
<comment type="pathway">
    <text evidence="9">Cofactor biosynthesis; (R)-pantothenate biosynthesis; beta-alanine from L-aspartate: step 1/1.</text>
</comment>
<dbReference type="InterPro" id="IPR009010">
    <property type="entry name" value="Asp_de-COase-like_dom_sf"/>
</dbReference>
<feature type="active site" description="Proton donor" evidence="9 10">
    <location>
        <position position="58"/>
    </location>
</feature>
<dbReference type="RefSeq" id="WP_189309399.1">
    <property type="nucleotide sequence ID" value="NZ_BMQA01000001.1"/>
</dbReference>
<dbReference type="SUPFAM" id="SSF50692">
    <property type="entry name" value="ADC-like"/>
    <property type="match status" value="1"/>
</dbReference>
<dbReference type="AlphaFoldDB" id="A0A917NHQ3"/>
<feature type="binding site" evidence="9 11">
    <location>
        <position position="57"/>
    </location>
    <ligand>
        <name>substrate</name>
    </ligand>
</feature>
<keyword evidence="6 9" id="KW-0456">Lyase</keyword>
<feature type="binding site" evidence="9 11">
    <location>
        <begin position="73"/>
        <end position="75"/>
    </location>
    <ligand>
        <name>substrate</name>
    </ligand>
</feature>
<reference evidence="15" key="1">
    <citation type="journal article" date="2014" name="Int. J. Syst. Evol. Microbiol.">
        <title>Complete genome sequence of Corynebacterium casei LMG S-19264T (=DSM 44701T), isolated from a smear-ripened cheese.</title>
        <authorList>
            <consortium name="US DOE Joint Genome Institute (JGI-PGF)"/>
            <person name="Walter F."/>
            <person name="Albersmeier A."/>
            <person name="Kalinowski J."/>
            <person name="Ruckert C."/>
        </authorList>
    </citation>
    <scope>NUCLEOTIDE SEQUENCE</scope>
    <source>
        <strain evidence="15">JCM 3086</strain>
    </source>
</reference>
<dbReference type="Proteomes" id="UP000657574">
    <property type="component" value="Unassembled WGS sequence"/>
</dbReference>
<keyword evidence="3 9" id="KW-0210">Decarboxylase</keyword>
<evidence type="ECO:0000256" key="3">
    <source>
        <dbReference type="ARBA" id="ARBA00022793"/>
    </source>
</evidence>
<dbReference type="PANTHER" id="PTHR21012">
    <property type="entry name" value="ASPARTATE 1-DECARBOXYLASE"/>
    <property type="match status" value="1"/>
</dbReference>
<evidence type="ECO:0000256" key="5">
    <source>
        <dbReference type="ARBA" id="ARBA00023145"/>
    </source>
</evidence>
<dbReference type="GO" id="GO:0004068">
    <property type="term" value="F:aspartate 1-decarboxylase activity"/>
    <property type="evidence" value="ECO:0007669"/>
    <property type="project" value="UniProtKB-UniRule"/>
</dbReference>
<feature type="active site" description="Schiff-base intermediate with substrate; via pyruvic acid" evidence="9 10">
    <location>
        <position position="25"/>
    </location>
</feature>
<comment type="catalytic activity">
    <reaction evidence="9">
        <text>L-aspartate + H(+) = beta-alanine + CO2</text>
        <dbReference type="Rhea" id="RHEA:19497"/>
        <dbReference type="ChEBI" id="CHEBI:15378"/>
        <dbReference type="ChEBI" id="CHEBI:16526"/>
        <dbReference type="ChEBI" id="CHEBI:29991"/>
        <dbReference type="ChEBI" id="CHEBI:57966"/>
        <dbReference type="EC" id="4.1.1.11"/>
    </reaction>
</comment>
<dbReference type="EC" id="4.1.1.11" evidence="9"/>
<accession>A0A917NHQ3</accession>
<feature type="chain" id="PRO_5038184712" description="Aspartate 1-decarboxylase beta chain" evidence="9 13">
    <location>
        <begin position="1"/>
        <end position="24"/>
    </location>
</feature>
<evidence type="ECO:0000256" key="14">
    <source>
        <dbReference type="SAM" id="MobiDB-lite"/>
    </source>
</evidence>
<evidence type="ECO:0000256" key="10">
    <source>
        <dbReference type="PIRSR" id="PIRSR006246-1"/>
    </source>
</evidence>
<evidence type="ECO:0000256" key="4">
    <source>
        <dbReference type="ARBA" id="ARBA00022813"/>
    </source>
</evidence>
<evidence type="ECO:0000313" key="16">
    <source>
        <dbReference type="Proteomes" id="UP000657574"/>
    </source>
</evidence>
<dbReference type="EMBL" id="BMQA01000001">
    <property type="protein sequence ID" value="GGI98972.1"/>
    <property type="molecule type" value="Genomic_DNA"/>
</dbReference>
<evidence type="ECO:0000256" key="9">
    <source>
        <dbReference type="HAMAP-Rule" id="MF_00446"/>
    </source>
</evidence>
<feature type="modified residue" description="Pyruvic acid (Ser)" evidence="9 12">
    <location>
        <position position="25"/>
    </location>
</feature>
<gene>
    <name evidence="9 15" type="primary">panD</name>
    <name evidence="15" type="ORF">GCM10010121_006500</name>
</gene>
<dbReference type="Pfam" id="PF02261">
    <property type="entry name" value="Asp_decarbox"/>
    <property type="match status" value="1"/>
</dbReference>
<evidence type="ECO:0000256" key="1">
    <source>
        <dbReference type="ARBA" id="ARBA00022490"/>
    </source>
</evidence>
<dbReference type="InterPro" id="IPR003190">
    <property type="entry name" value="Asp_decarbox"/>
</dbReference>
<feature type="region of interest" description="Disordered" evidence="14">
    <location>
        <begin position="117"/>
        <end position="139"/>
    </location>
</feature>
<name>A0A917NHQ3_9ACTN</name>
<comment type="subcellular location">
    <subcellularLocation>
        <location evidence="9">Cytoplasm</location>
    </subcellularLocation>
</comment>
<evidence type="ECO:0000256" key="2">
    <source>
        <dbReference type="ARBA" id="ARBA00022655"/>
    </source>
</evidence>
<keyword evidence="1 9" id="KW-0963">Cytoplasm</keyword>
<proteinExistence type="inferred from homology"/>
<dbReference type="GO" id="GO:0005829">
    <property type="term" value="C:cytosol"/>
    <property type="evidence" value="ECO:0007669"/>
    <property type="project" value="TreeGrafter"/>
</dbReference>
<comment type="subunit">
    <text evidence="9">Heterooctamer of four alpha and four beta subunits.</text>
</comment>
<evidence type="ECO:0000256" key="12">
    <source>
        <dbReference type="PIRSR" id="PIRSR006246-3"/>
    </source>
</evidence>
<evidence type="ECO:0000313" key="15">
    <source>
        <dbReference type="EMBL" id="GGI98972.1"/>
    </source>
</evidence>
<evidence type="ECO:0000256" key="8">
    <source>
        <dbReference type="ARBA" id="ARBA00023317"/>
    </source>
</evidence>
<comment type="caution">
    <text evidence="15">The sequence shown here is derived from an EMBL/GenBank/DDBJ whole genome shotgun (WGS) entry which is preliminary data.</text>
</comment>
<dbReference type="PIRSF" id="PIRSF006246">
    <property type="entry name" value="Asp_decarbox"/>
    <property type="match status" value="1"/>
</dbReference>